<protein>
    <submittedName>
        <fullName evidence="3">2-succinyl-6-hydroxy-2, 4-cyclohexadiene-1-carboxylate synthase</fullName>
    </submittedName>
</protein>
<sequence length="256" mass="28596">MFRKSSAPHLEKGLFLHGFLGSGQDWQALLSELAFPILAWTPDLPGHGPNTQSVPDFETCLSQLGSQWLRAQTEPLHLLGYSMGGRLALGLALRYPEKVKSLCLISASAGLADENLRLQRQSWEAEWAHTFRSQPLLASIEAWYAQPLFHPFRSSSGYNQACQERLRNNPEGLAQAMVKLGAGQQKSYWNRLAELKMPLLFLVGSKDPAYLEIGRRICQQVERAELEILNGYGHSLILEAPRELAKKISLFLKAAS</sequence>
<name>A0A2M7FZQ8_9BACT</name>
<dbReference type="PANTHER" id="PTHR42916:SF1">
    <property type="entry name" value="PROTEIN PHYLLO, CHLOROPLASTIC"/>
    <property type="match status" value="1"/>
</dbReference>
<evidence type="ECO:0000313" key="3">
    <source>
        <dbReference type="EMBL" id="PIW14839.1"/>
    </source>
</evidence>
<reference evidence="3 4" key="1">
    <citation type="submission" date="2017-09" db="EMBL/GenBank/DDBJ databases">
        <title>Depth-based differentiation of microbial function through sediment-hosted aquifers and enrichment of novel symbionts in the deep terrestrial subsurface.</title>
        <authorList>
            <person name="Probst A.J."/>
            <person name="Ladd B."/>
            <person name="Jarett J.K."/>
            <person name="Geller-Mcgrath D.E."/>
            <person name="Sieber C.M."/>
            <person name="Emerson J.B."/>
            <person name="Anantharaman K."/>
            <person name="Thomas B.C."/>
            <person name="Malmstrom R."/>
            <person name="Stieglmeier M."/>
            <person name="Klingl A."/>
            <person name="Woyke T."/>
            <person name="Ryan C.M."/>
            <person name="Banfield J.F."/>
        </authorList>
    </citation>
    <scope>NUCLEOTIDE SEQUENCE [LARGE SCALE GENOMIC DNA]</scope>
    <source>
        <strain evidence="3">CG17_big_fil_post_rev_8_21_14_2_50_48_46</strain>
    </source>
</reference>
<dbReference type="PANTHER" id="PTHR42916">
    <property type="entry name" value="2-SUCCINYL-5-ENOLPYRUVYL-6-HYDROXY-3-CYCLOHEXENE-1-CARBOXYLATE SYNTHASE"/>
    <property type="match status" value="1"/>
</dbReference>
<dbReference type="PRINTS" id="PR00111">
    <property type="entry name" value="ABHYDROLASE"/>
</dbReference>
<dbReference type="EMBL" id="PFFQ01000055">
    <property type="protein sequence ID" value="PIW14839.1"/>
    <property type="molecule type" value="Genomic_DNA"/>
</dbReference>
<comment type="caution">
    <text evidence="3">The sequence shown here is derived from an EMBL/GenBank/DDBJ whole genome shotgun (WGS) entry which is preliminary data.</text>
</comment>
<accession>A0A2M7FZQ8</accession>
<dbReference type="InterPro" id="IPR000639">
    <property type="entry name" value="Epox_hydrolase-like"/>
</dbReference>
<dbReference type="Proteomes" id="UP000231019">
    <property type="component" value="Unassembled WGS sequence"/>
</dbReference>
<proteinExistence type="predicted"/>
<dbReference type="PRINTS" id="PR00412">
    <property type="entry name" value="EPOXHYDRLASE"/>
</dbReference>
<dbReference type="InterPro" id="IPR029058">
    <property type="entry name" value="AB_hydrolase_fold"/>
</dbReference>
<evidence type="ECO:0000313" key="4">
    <source>
        <dbReference type="Proteomes" id="UP000231019"/>
    </source>
</evidence>
<dbReference type="AlphaFoldDB" id="A0A2M7FZQ8"/>
<gene>
    <name evidence="3" type="ORF">COW36_19505</name>
</gene>
<dbReference type="Pfam" id="PF12697">
    <property type="entry name" value="Abhydrolase_6"/>
    <property type="match status" value="1"/>
</dbReference>
<dbReference type="Gene3D" id="3.40.50.1820">
    <property type="entry name" value="alpha/beta hydrolase"/>
    <property type="match status" value="1"/>
</dbReference>
<dbReference type="SUPFAM" id="SSF53474">
    <property type="entry name" value="alpha/beta-Hydrolases"/>
    <property type="match status" value="1"/>
</dbReference>
<evidence type="ECO:0000259" key="2">
    <source>
        <dbReference type="Pfam" id="PF12697"/>
    </source>
</evidence>
<organism evidence="3 4">
    <name type="scientific">bacterium (Candidatus Blackallbacteria) CG17_big_fil_post_rev_8_21_14_2_50_48_46</name>
    <dbReference type="NCBI Taxonomy" id="2014261"/>
    <lineage>
        <taxon>Bacteria</taxon>
        <taxon>Candidatus Blackallbacteria</taxon>
    </lineage>
</organism>
<feature type="domain" description="AB hydrolase-1" evidence="2">
    <location>
        <begin position="14"/>
        <end position="246"/>
    </location>
</feature>
<dbReference type="InterPro" id="IPR000073">
    <property type="entry name" value="AB_hydrolase_1"/>
</dbReference>
<keyword evidence="1" id="KW-0456">Lyase</keyword>
<dbReference type="GO" id="GO:0016829">
    <property type="term" value="F:lyase activity"/>
    <property type="evidence" value="ECO:0007669"/>
    <property type="project" value="UniProtKB-KW"/>
</dbReference>
<evidence type="ECO:0000256" key="1">
    <source>
        <dbReference type="ARBA" id="ARBA00023239"/>
    </source>
</evidence>